<keyword evidence="6 7" id="KW-0472">Membrane</keyword>
<dbReference type="InterPro" id="IPR050171">
    <property type="entry name" value="MFS_Transporters"/>
</dbReference>
<feature type="transmembrane region" description="Helical" evidence="7">
    <location>
        <begin position="350"/>
        <end position="370"/>
    </location>
</feature>
<keyword evidence="2" id="KW-0813">Transport</keyword>
<evidence type="ECO:0000256" key="6">
    <source>
        <dbReference type="ARBA" id="ARBA00023136"/>
    </source>
</evidence>
<feature type="transmembrane region" description="Helical" evidence="7">
    <location>
        <begin position="192"/>
        <end position="216"/>
    </location>
</feature>
<evidence type="ECO:0000256" key="7">
    <source>
        <dbReference type="SAM" id="Phobius"/>
    </source>
</evidence>
<gene>
    <name evidence="9" type="ORF">RGB73_05625</name>
</gene>
<dbReference type="InterPro" id="IPR005829">
    <property type="entry name" value="Sugar_transporter_CS"/>
</dbReference>
<feature type="transmembrane region" description="Helical" evidence="7">
    <location>
        <begin position="152"/>
        <end position="171"/>
    </location>
</feature>
<dbReference type="InterPro" id="IPR036259">
    <property type="entry name" value="MFS_trans_sf"/>
</dbReference>
<feature type="transmembrane region" description="Helical" evidence="7">
    <location>
        <begin position="119"/>
        <end position="140"/>
    </location>
</feature>
<feature type="transmembrane region" description="Helical" evidence="7">
    <location>
        <begin position="228"/>
        <end position="248"/>
    </location>
</feature>
<evidence type="ECO:0000256" key="5">
    <source>
        <dbReference type="ARBA" id="ARBA00022989"/>
    </source>
</evidence>
<dbReference type="InterPro" id="IPR020846">
    <property type="entry name" value="MFS_dom"/>
</dbReference>
<evidence type="ECO:0000313" key="10">
    <source>
        <dbReference type="Proteomes" id="UP001256827"/>
    </source>
</evidence>
<evidence type="ECO:0000256" key="2">
    <source>
        <dbReference type="ARBA" id="ARBA00022448"/>
    </source>
</evidence>
<feature type="transmembrane region" description="Helical" evidence="7">
    <location>
        <begin position="29"/>
        <end position="48"/>
    </location>
</feature>
<keyword evidence="4 7" id="KW-0812">Transmembrane</keyword>
<evidence type="ECO:0000256" key="3">
    <source>
        <dbReference type="ARBA" id="ARBA00022475"/>
    </source>
</evidence>
<dbReference type="SUPFAM" id="SSF103473">
    <property type="entry name" value="MFS general substrate transporter"/>
    <property type="match status" value="1"/>
</dbReference>
<dbReference type="PROSITE" id="PS50850">
    <property type="entry name" value="MFS"/>
    <property type="match status" value="1"/>
</dbReference>
<dbReference type="PANTHER" id="PTHR23517">
    <property type="entry name" value="RESISTANCE PROTEIN MDTM, PUTATIVE-RELATED-RELATED"/>
    <property type="match status" value="1"/>
</dbReference>
<sequence>MVTAVFTLSNSATPLYVHWQREIGFSNGTLTLVFAAYIAGLLATLLFAGQLSDRFGRKPVLFPGLAAAVFSCVLFSFASSVAVLLIARFLTGVAVGAIVSAGMAAVVDAGGSCHRQSASLAASVAMVSGAGLGPLLAGILAEGLAQPIVPIYSIQLVMIGSAFWVAAALPVKGRAGLHQERFRFRLPGIPAANRLHLACGISVFAPGITATSFLLSLGPSLFAKLLHVASPLVAGGTACVMFISATGVQFAMKMLPIRTIFRNGAAATILSMCFTTVAVTASSAWALVLAAILAGAGQGLGQLGGLTLIGLHVPVERRAEANAVLHIGGYIPAALLPVCSGYLIDVTGLATGATIFAVILSVAAMTAAIFTRARLKANAT</sequence>
<organism evidence="9 10">
    <name type="scientific">Brevibacillus brevis</name>
    <name type="common">Bacillus brevis</name>
    <dbReference type="NCBI Taxonomy" id="1393"/>
    <lineage>
        <taxon>Bacteria</taxon>
        <taxon>Bacillati</taxon>
        <taxon>Bacillota</taxon>
        <taxon>Bacilli</taxon>
        <taxon>Bacillales</taxon>
        <taxon>Paenibacillaceae</taxon>
        <taxon>Brevibacillus</taxon>
    </lineage>
</organism>
<dbReference type="PANTHER" id="PTHR23517:SF13">
    <property type="entry name" value="MAJOR FACILITATOR SUPERFAMILY MFS_1"/>
    <property type="match status" value="1"/>
</dbReference>
<dbReference type="EMBL" id="CP134050">
    <property type="protein sequence ID" value="WNC15812.1"/>
    <property type="molecule type" value="Genomic_DNA"/>
</dbReference>
<evidence type="ECO:0000256" key="4">
    <source>
        <dbReference type="ARBA" id="ARBA00022692"/>
    </source>
</evidence>
<keyword evidence="3" id="KW-1003">Cell membrane</keyword>
<dbReference type="RefSeq" id="WP_310769916.1">
    <property type="nucleotide sequence ID" value="NZ_CP134050.1"/>
</dbReference>
<dbReference type="Proteomes" id="UP001256827">
    <property type="component" value="Chromosome"/>
</dbReference>
<feature type="domain" description="Major facilitator superfamily (MFS) profile" evidence="8">
    <location>
        <begin position="1"/>
        <end position="376"/>
    </location>
</feature>
<accession>A0ABY9T7F9</accession>
<dbReference type="InterPro" id="IPR011701">
    <property type="entry name" value="MFS"/>
</dbReference>
<protein>
    <submittedName>
        <fullName evidence="9">MFS transporter</fullName>
    </submittedName>
</protein>
<name>A0ABY9T7F9_BREBE</name>
<evidence type="ECO:0000256" key="1">
    <source>
        <dbReference type="ARBA" id="ARBA00004651"/>
    </source>
</evidence>
<feature type="transmembrane region" description="Helical" evidence="7">
    <location>
        <begin position="285"/>
        <end position="311"/>
    </location>
</feature>
<evidence type="ECO:0000259" key="8">
    <source>
        <dbReference type="PROSITE" id="PS50850"/>
    </source>
</evidence>
<keyword evidence="10" id="KW-1185">Reference proteome</keyword>
<feature type="transmembrane region" description="Helical" evidence="7">
    <location>
        <begin position="85"/>
        <end position="107"/>
    </location>
</feature>
<evidence type="ECO:0000313" key="9">
    <source>
        <dbReference type="EMBL" id="WNC15812.1"/>
    </source>
</evidence>
<dbReference type="PROSITE" id="PS00216">
    <property type="entry name" value="SUGAR_TRANSPORT_1"/>
    <property type="match status" value="1"/>
</dbReference>
<keyword evidence="5 7" id="KW-1133">Transmembrane helix</keyword>
<proteinExistence type="predicted"/>
<feature type="transmembrane region" description="Helical" evidence="7">
    <location>
        <begin position="323"/>
        <end position="344"/>
    </location>
</feature>
<comment type="subcellular location">
    <subcellularLocation>
        <location evidence="1">Cell membrane</location>
        <topology evidence="1">Multi-pass membrane protein</topology>
    </subcellularLocation>
</comment>
<reference evidence="9 10" key="1">
    <citation type="submission" date="2023-09" db="EMBL/GenBank/DDBJ databases">
        <title>Complete Genome and Methylome dissection of Bacillus brevis NEB573 original source of BbsI restriction endonuclease.</title>
        <authorList>
            <person name="Fomenkov A."/>
            <person name="Roberts R.D."/>
        </authorList>
    </citation>
    <scope>NUCLEOTIDE SEQUENCE [LARGE SCALE GENOMIC DNA]</scope>
    <source>
        <strain evidence="9 10">NEB573</strain>
    </source>
</reference>
<dbReference type="Gene3D" id="1.20.1250.20">
    <property type="entry name" value="MFS general substrate transporter like domains"/>
    <property type="match status" value="1"/>
</dbReference>
<feature type="transmembrane region" description="Helical" evidence="7">
    <location>
        <begin position="260"/>
        <end position="279"/>
    </location>
</feature>
<feature type="transmembrane region" description="Helical" evidence="7">
    <location>
        <begin position="60"/>
        <end position="79"/>
    </location>
</feature>
<dbReference type="Pfam" id="PF07690">
    <property type="entry name" value="MFS_1"/>
    <property type="match status" value="1"/>
</dbReference>